<feature type="coiled-coil region" evidence="4">
    <location>
        <begin position="712"/>
        <end position="746"/>
    </location>
</feature>
<evidence type="ECO:0000313" key="7">
    <source>
        <dbReference type="EMBL" id="MBL0389483.1"/>
    </source>
</evidence>
<name>A0ABS1JGR9_9BACL</name>
<dbReference type="SUPFAM" id="SSF52540">
    <property type="entry name" value="P-loop containing nucleoside triphosphate hydrolases"/>
    <property type="match status" value="1"/>
</dbReference>
<proteinExistence type="inferred from homology"/>
<gene>
    <name evidence="7" type="ORF">JJB07_23335</name>
</gene>
<organism evidence="7 8">
    <name type="scientific">Tumebacillus amylolyticus</name>
    <dbReference type="NCBI Taxonomy" id="2801339"/>
    <lineage>
        <taxon>Bacteria</taxon>
        <taxon>Bacillati</taxon>
        <taxon>Bacillota</taxon>
        <taxon>Bacilli</taxon>
        <taxon>Bacillales</taxon>
        <taxon>Alicyclobacillaceae</taxon>
        <taxon>Tumebacillus</taxon>
    </lineage>
</organism>
<evidence type="ECO:0000256" key="3">
    <source>
        <dbReference type="ARBA" id="ARBA00013368"/>
    </source>
</evidence>
<dbReference type="InterPro" id="IPR027417">
    <property type="entry name" value="P-loop_NTPase"/>
</dbReference>
<accession>A0ABS1JGR9</accession>
<dbReference type="Gene3D" id="3.40.50.300">
    <property type="entry name" value="P-loop containing nucleotide triphosphate hydrolases"/>
    <property type="match status" value="2"/>
</dbReference>
<evidence type="ECO:0000313" key="8">
    <source>
        <dbReference type="Proteomes" id="UP000602284"/>
    </source>
</evidence>
<dbReference type="PANTHER" id="PTHR32114">
    <property type="entry name" value="ABC TRANSPORTER ABCH.3"/>
    <property type="match status" value="1"/>
</dbReference>
<dbReference type="InterPro" id="IPR003395">
    <property type="entry name" value="RecF/RecN/SMC_N"/>
</dbReference>
<sequence length="973" mass="112591">MRISAIEISAFRGFRDRVRFDLQGVQILVLYGPNGHGKTSFFDAIEWGLTGEIHRYSEPSDERNRSRFVRNHFAPTLPEVTLELLLGSGERIKVIRKGTAGGLSRTDYGKNKTLLKIVYEDEKVVLEPQSERLLESFLIREGWRDKITVMGGLNLTHLLGQEKMSRFLRGMKESERYDAISSLFGTQAFMRYKGVFEQWVKDLKEKSSMLLGQVAEVGDSLTRIQQELVHQESKVLTEEVDDRELFHSYIDLFKLPLDLYEDRKWNELHSIAVRCQQELRDARLSMEYGPIRNLAMADSMFSSWRSRIITHEETHKRLKELKRVSNLLERQKFLEELLDGFAEYFKQEGSKVHWEKDIAVSSERLQKSEMRADALRSFANAVMTSLQVADDQENYSALVSSISQISLHDRESKDRLIGVLLNFVAVRDSWLKASAVLETSDEVLQRLESEAKTFQLLNDRYLNLLRAVQEYASQNKEMDACPACGTAGITSEHLLQHVEFERDKVHPQLSVLELGIHKARELVLQQSEDLHALKNRVEKARSEVERQLEELAKKASSEQEKRMRFREQVEYLETELANLNRSRERYQRQAKNIGMDVSDADFHRGLLKESMGLKLQLGSYSFEDQKDVRYQIEMCQELIMQAEMEDAKFFKTLELLGPPLEEVKYWSVKQLETFLHALRDQQTTEVEELEQKEKLNALVRSILEELLDGGRLQSLRKEQLVLNEHYKKLQDEIGQIELDLSVAQEAMGNVQVAVDGLNESVMEQLFETVQTIFARINSHPMYRKLEFTKDRRFQNYKLLMQVLAGDQVANPAYIFSAAQINSIALAVFLAMSIQQQWSPLKLMALDDPVQSMDELNVLGLVDFIRVLSNQSGHDKQIIISTHDATFYRIMLKKFRYQHVGVIEYEGYGKEGPMIKQPFDEQGEPMKDERGEPIYVQNFLPLVTEGLPSLLLEVDRSPSQESEMRTRLPEVHPE</sequence>
<evidence type="ECO:0000256" key="4">
    <source>
        <dbReference type="SAM" id="Coils"/>
    </source>
</evidence>
<evidence type="ECO:0000256" key="1">
    <source>
        <dbReference type="ARBA" id="ARBA00006930"/>
    </source>
</evidence>
<dbReference type="RefSeq" id="WP_201638474.1">
    <property type="nucleotide sequence ID" value="NZ_JAEQNB010000016.1"/>
</dbReference>
<feature type="domain" description="RecF/RecN/SMC N-terminal" evidence="6">
    <location>
        <begin position="3"/>
        <end position="892"/>
    </location>
</feature>
<protein>
    <recommendedName>
        <fullName evidence="3">Nuclease SbcCD subunit C</fullName>
    </recommendedName>
</protein>
<evidence type="ECO:0000256" key="2">
    <source>
        <dbReference type="ARBA" id="ARBA00011322"/>
    </source>
</evidence>
<reference evidence="7 8" key="1">
    <citation type="submission" date="2021-01" db="EMBL/GenBank/DDBJ databases">
        <title>Tumebacillus sp. strain ITR2 16S ribosomal RNA gene Genome sequencing and assembly.</title>
        <authorList>
            <person name="Kang M."/>
        </authorList>
    </citation>
    <scope>NUCLEOTIDE SEQUENCE [LARGE SCALE GENOMIC DNA]</scope>
    <source>
        <strain evidence="7 8">ITR2</strain>
    </source>
</reference>
<dbReference type="PANTHER" id="PTHR32114:SF2">
    <property type="entry name" value="ABC TRANSPORTER ABCH.3"/>
    <property type="match status" value="1"/>
</dbReference>
<evidence type="ECO:0000256" key="5">
    <source>
        <dbReference type="SAM" id="MobiDB-lite"/>
    </source>
</evidence>
<dbReference type="Pfam" id="PF02463">
    <property type="entry name" value="SMC_N"/>
    <property type="match status" value="1"/>
</dbReference>
<keyword evidence="4" id="KW-0175">Coiled coil</keyword>
<comment type="subunit">
    <text evidence="2">Heterodimer of SbcC and SbcD.</text>
</comment>
<evidence type="ECO:0000259" key="6">
    <source>
        <dbReference type="Pfam" id="PF02463"/>
    </source>
</evidence>
<dbReference type="Proteomes" id="UP000602284">
    <property type="component" value="Unassembled WGS sequence"/>
</dbReference>
<comment type="caution">
    <text evidence="7">The sequence shown here is derived from an EMBL/GenBank/DDBJ whole genome shotgun (WGS) entry which is preliminary data.</text>
</comment>
<dbReference type="EMBL" id="JAEQNB010000016">
    <property type="protein sequence ID" value="MBL0389483.1"/>
    <property type="molecule type" value="Genomic_DNA"/>
</dbReference>
<comment type="similarity">
    <text evidence="1">Belongs to the SMC family. SbcC subfamily.</text>
</comment>
<feature type="coiled-coil region" evidence="4">
    <location>
        <begin position="523"/>
        <end position="596"/>
    </location>
</feature>
<feature type="region of interest" description="Disordered" evidence="5">
    <location>
        <begin position="954"/>
        <end position="973"/>
    </location>
</feature>
<keyword evidence="8" id="KW-1185">Reference proteome</keyword>